<dbReference type="InterPro" id="IPR008105">
    <property type="entry name" value="Chemokine_XCL1/XCL2"/>
</dbReference>
<evidence type="ECO:0000259" key="3">
    <source>
        <dbReference type="SMART" id="SM00199"/>
    </source>
</evidence>
<dbReference type="PRINTS" id="PR01731">
    <property type="entry name" value="LYMPHOTACTIN"/>
</dbReference>
<dbReference type="SMART" id="SM00199">
    <property type="entry name" value="SCY"/>
    <property type="match status" value="1"/>
</dbReference>
<reference evidence="4 5" key="1">
    <citation type="submission" date="2022-01" db="EMBL/GenBank/DDBJ databases">
        <title>A chromosome-scale genome assembly of the false clownfish, Amphiprion ocellaris.</title>
        <authorList>
            <person name="Ryu T."/>
        </authorList>
    </citation>
    <scope>NUCLEOTIDE SEQUENCE [LARGE SCALE GENOMIC DNA]</scope>
</reference>
<evidence type="ECO:0000256" key="2">
    <source>
        <dbReference type="ARBA" id="ARBA00022514"/>
    </source>
</evidence>
<dbReference type="GO" id="GO:0008009">
    <property type="term" value="F:chemokine activity"/>
    <property type="evidence" value="ECO:0007669"/>
    <property type="project" value="InterPro"/>
</dbReference>
<dbReference type="Gene3D" id="2.40.50.40">
    <property type="match status" value="1"/>
</dbReference>
<protein>
    <recommendedName>
        <fullName evidence="3">Chemokine interleukin-8-like domain-containing protein</fullName>
    </recommendedName>
</protein>
<evidence type="ECO:0000313" key="4">
    <source>
        <dbReference type="Ensembl" id="ENSAOCP00000031194.2"/>
    </source>
</evidence>
<dbReference type="Ensembl" id="ENSAOCT00000026910.2">
    <property type="protein sequence ID" value="ENSAOCP00000031194.2"/>
    <property type="gene ID" value="ENSAOCG00000022673.2"/>
</dbReference>
<reference evidence="4" key="3">
    <citation type="submission" date="2025-09" db="UniProtKB">
        <authorList>
            <consortium name="Ensembl"/>
        </authorList>
    </citation>
    <scope>IDENTIFICATION</scope>
</reference>
<dbReference type="GO" id="GO:0006955">
    <property type="term" value="P:immune response"/>
    <property type="evidence" value="ECO:0007669"/>
    <property type="project" value="InterPro"/>
</dbReference>
<dbReference type="GO" id="GO:0005615">
    <property type="term" value="C:extracellular space"/>
    <property type="evidence" value="ECO:0007669"/>
    <property type="project" value="UniProtKB-KW"/>
</dbReference>
<feature type="domain" description="Chemokine interleukin-8-like" evidence="3">
    <location>
        <begin position="12"/>
        <end position="69"/>
    </location>
</feature>
<dbReference type="AlphaFoldDB" id="A0A3Q1CZT0"/>
<dbReference type="GeneTree" id="ENSGT00940000182403"/>
<name>A0A3Q1CZT0_AMPOC</name>
<keyword evidence="2" id="KW-0202">Cytokine</keyword>
<evidence type="ECO:0000256" key="1">
    <source>
        <dbReference type="ARBA" id="ARBA00006894"/>
    </source>
</evidence>
<comment type="similarity">
    <text evidence="1">Belongs to the intercrine gamma family.</text>
</comment>
<dbReference type="InterPro" id="IPR036048">
    <property type="entry name" value="Interleukin_8-like_sf"/>
</dbReference>
<proteinExistence type="inferred from homology"/>
<dbReference type="OMA" id="ICADPND"/>
<keyword evidence="5" id="KW-1185">Reference proteome</keyword>
<sequence length="72" mass="8332">MYLNFTGANSGDQDCSCCVEVSRMRIPLSEITRYYRTMPRHPCVLITKNGKQICADPNDKWTQRTVQFIDLT</sequence>
<dbReference type="Proteomes" id="UP001501940">
    <property type="component" value="Chromosome 23"/>
</dbReference>
<evidence type="ECO:0000313" key="5">
    <source>
        <dbReference type="Proteomes" id="UP001501940"/>
    </source>
</evidence>
<accession>A0A3Q1CZT0</accession>
<dbReference type="Pfam" id="PF00048">
    <property type="entry name" value="IL8"/>
    <property type="match status" value="1"/>
</dbReference>
<dbReference type="InterPro" id="IPR001811">
    <property type="entry name" value="Chemokine_IL8-like_dom"/>
</dbReference>
<organism evidence="4 5">
    <name type="scientific">Amphiprion ocellaris</name>
    <name type="common">Clown anemonefish</name>
    <dbReference type="NCBI Taxonomy" id="80972"/>
    <lineage>
        <taxon>Eukaryota</taxon>
        <taxon>Metazoa</taxon>
        <taxon>Chordata</taxon>
        <taxon>Craniata</taxon>
        <taxon>Vertebrata</taxon>
        <taxon>Euteleostomi</taxon>
        <taxon>Actinopterygii</taxon>
        <taxon>Neopterygii</taxon>
        <taxon>Teleostei</taxon>
        <taxon>Neoteleostei</taxon>
        <taxon>Acanthomorphata</taxon>
        <taxon>Ovalentaria</taxon>
        <taxon>Pomacentridae</taxon>
        <taxon>Amphiprion</taxon>
    </lineage>
</organism>
<dbReference type="SUPFAM" id="SSF54117">
    <property type="entry name" value="Interleukin 8-like chemokines"/>
    <property type="match status" value="1"/>
</dbReference>
<reference evidence="4" key="2">
    <citation type="submission" date="2025-08" db="UniProtKB">
        <authorList>
            <consortium name="Ensembl"/>
        </authorList>
    </citation>
    <scope>IDENTIFICATION</scope>
</reference>